<protein>
    <submittedName>
        <fullName evidence="1">Uncharacterized protein</fullName>
    </submittedName>
</protein>
<evidence type="ECO:0000313" key="1">
    <source>
        <dbReference type="EMBL" id="HIW93020.1"/>
    </source>
</evidence>
<name>A0A9D1RSZ6_9FIRM</name>
<dbReference type="Proteomes" id="UP000824192">
    <property type="component" value="Unassembled WGS sequence"/>
</dbReference>
<evidence type="ECO:0000313" key="2">
    <source>
        <dbReference type="Proteomes" id="UP000824192"/>
    </source>
</evidence>
<comment type="caution">
    <text evidence="1">The sequence shown here is derived from an EMBL/GenBank/DDBJ whole genome shotgun (WGS) entry which is preliminary data.</text>
</comment>
<proteinExistence type="predicted"/>
<dbReference type="EMBL" id="DXGA01000013">
    <property type="protein sequence ID" value="HIW93020.1"/>
    <property type="molecule type" value="Genomic_DNA"/>
</dbReference>
<accession>A0A9D1RSZ6</accession>
<reference evidence="1" key="1">
    <citation type="journal article" date="2021" name="PeerJ">
        <title>Extensive microbial diversity within the chicken gut microbiome revealed by metagenomics and culture.</title>
        <authorList>
            <person name="Gilroy R."/>
            <person name="Ravi A."/>
            <person name="Getino M."/>
            <person name="Pursley I."/>
            <person name="Horton D.L."/>
            <person name="Alikhan N.F."/>
            <person name="Baker D."/>
            <person name="Gharbi K."/>
            <person name="Hall N."/>
            <person name="Watson M."/>
            <person name="Adriaenssens E.M."/>
            <person name="Foster-Nyarko E."/>
            <person name="Jarju S."/>
            <person name="Secka A."/>
            <person name="Antonio M."/>
            <person name="Oren A."/>
            <person name="Chaudhuri R.R."/>
            <person name="La Ragione R."/>
            <person name="Hildebrand F."/>
            <person name="Pallen M.J."/>
        </authorList>
    </citation>
    <scope>NUCLEOTIDE SEQUENCE</scope>
    <source>
        <strain evidence="1">ChiGjej6B6-1540</strain>
    </source>
</reference>
<organism evidence="1 2">
    <name type="scientific">Candidatus Flavonifractor merdipullorum</name>
    <dbReference type="NCBI Taxonomy" id="2838590"/>
    <lineage>
        <taxon>Bacteria</taxon>
        <taxon>Bacillati</taxon>
        <taxon>Bacillota</taxon>
        <taxon>Clostridia</taxon>
        <taxon>Eubacteriales</taxon>
        <taxon>Oscillospiraceae</taxon>
        <taxon>Flavonifractor</taxon>
    </lineage>
</organism>
<sequence length="241" mass="25864">MNNIIGTTDSETAMIKAIQRAVGAAEDGEIGGETMAAIAARLGADCFPITLEIYDQPTIIAKDVVVCNPSTGLRAYNNSLSGSFSYQKKPCSILVNWGKAVCESACHAWLGQPETVLYRLYSGEFGIRRCMSSKELPDSVKWAVGGMGLLDLYGPQEEGFSGQYADVLRRTNHTALGVKGGMVYLIYCANMTGGEVDEHCRKLGLELAVMLDGGHVAAINGAESFAKLNTGQIQYYMIQGV</sequence>
<reference evidence="1" key="2">
    <citation type="submission" date="2021-04" db="EMBL/GenBank/DDBJ databases">
        <authorList>
            <person name="Gilroy R."/>
        </authorList>
    </citation>
    <scope>NUCLEOTIDE SEQUENCE</scope>
    <source>
        <strain evidence="1">ChiGjej6B6-1540</strain>
    </source>
</reference>
<gene>
    <name evidence="1" type="ORF">H9868_00610</name>
</gene>
<dbReference type="AlphaFoldDB" id="A0A9D1RSZ6"/>